<organism evidence="1 2">
    <name type="scientific">Fusarium oxysporum (strain Fo5176)</name>
    <name type="common">Fusarium vascular wilt</name>
    <dbReference type="NCBI Taxonomy" id="660025"/>
    <lineage>
        <taxon>Eukaryota</taxon>
        <taxon>Fungi</taxon>
        <taxon>Dikarya</taxon>
        <taxon>Ascomycota</taxon>
        <taxon>Pezizomycotina</taxon>
        <taxon>Sordariomycetes</taxon>
        <taxon>Hypocreomycetidae</taxon>
        <taxon>Hypocreales</taxon>
        <taxon>Nectriaceae</taxon>
        <taxon>Fusarium</taxon>
        <taxon>Fusarium oxysporum species complex</taxon>
    </lineage>
</organism>
<reference evidence="1" key="2">
    <citation type="submission" date="2025-08" db="UniProtKB">
        <authorList>
            <consortium name="EnsemblFungi"/>
        </authorList>
    </citation>
    <scope>IDENTIFICATION</scope>
    <source>
        <strain evidence="1">4287 / CBS 123668 / FGSC 9935 / NRRL 34936</strain>
    </source>
</reference>
<dbReference type="EnsemblFungi" id="FOXG_02614T0">
    <property type="protein sequence ID" value="FOXG_02614P0"/>
    <property type="gene ID" value="FOXG_02614"/>
</dbReference>
<reference evidence="2" key="1">
    <citation type="journal article" date="2012" name="Mol. Plant Microbe Interact.">
        <title>A highly conserved effector in Fusarium oxysporum is required for full virulence on Arabidopsis.</title>
        <authorList>
            <person name="Thatcher L.F."/>
            <person name="Gardiner D.M."/>
            <person name="Kazan K."/>
            <person name="Manners J."/>
        </authorList>
    </citation>
    <scope>NUCLEOTIDE SEQUENCE [LARGE SCALE GENOMIC DNA]</scope>
    <source>
        <strain evidence="2">Fo5176</strain>
    </source>
</reference>
<dbReference type="Proteomes" id="UP000002489">
    <property type="component" value="Unassembled WGS sequence"/>
</dbReference>
<accession>A0A0D2XFC5</accession>
<evidence type="ECO:0000313" key="2">
    <source>
        <dbReference type="Proteomes" id="UP000002489"/>
    </source>
</evidence>
<protein>
    <submittedName>
        <fullName evidence="1">Uncharacterized protein</fullName>
    </submittedName>
</protein>
<name>A0A0D2XFC5_FUSOF</name>
<proteinExistence type="predicted"/>
<dbReference type="AlphaFoldDB" id="A0A0D2XFC5"/>
<sequence length="29" mass="3606">MARIFLNCCWKRDTKFMAWYDRLLPDAKL</sequence>
<evidence type="ECO:0000313" key="1">
    <source>
        <dbReference type="EnsemblFungi" id="FOXG_02614P0"/>
    </source>
</evidence>